<dbReference type="Gene3D" id="3.40.50.880">
    <property type="match status" value="1"/>
</dbReference>
<dbReference type="RefSeq" id="WP_379790014.1">
    <property type="nucleotide sequence ID" value="NZ_JBHSQB010000003.1"/>
</dbReference>
<keyword evidence="7 9" id="KW-0378">Hydrolase</keyword>
<evidence type="ECO:0000256" key="3">
    <source>
        <dbReference type="ARBA" id="ARBA00006534"/>
    </source>
</evidence>
<evidence type="ECO:0000256" key="6">
    <source>
        <dbReference type="ARBA" id="ARBA00022670"/>
    </source>
</evidence>
<gene>
    <name evidence="9" type="ORF">ACFPVY_01945</name>
</gene>
<comment type="caution">
    <text evidence="9">The sequence shown here is derived from an EMBL/GenBank/DDBJ whole genome shotgun (WGS) entry which is preliminary data.</text>
</comment>
<dbReference type="InterPro" id="IPR005320">
    <property type="entry name" value="Peptidase_S51"/>
</dbReference>
<keyword evidence="9" id="KW-0121">Carboxypeptidase</keyword>
<dbReference type="PANTHER" id="PTHR36175">
    <property type="entry name" value="CYANOPHYCINASE"/>
    <property type="match status" value="1"/>
</dbReference>
<comment type="catalytic activity">
    <reaction evidence="1">
        <text>[L-4-(L-arginin-2-N-yl)aspartate](n) + H2O = [L-4-(L-arginin-2-N-yl)aspartate](n-1) + L-4-(L-arginin-2-N-yl)aspartate</text>
        <dbReference type="Rhea" id="RHEA:12845"/>
        <dbReference type="Rhea" id="RHEA-COMP:13728"/>
        <dbReference type="Rhea" id="RHEA-COMP:13734"/>
        <dbReference type="ChEBI" id="CHEBI:15377"/>
        <dbReference type="ChEBI" id="CHEBI:137986"/>
        <dbReference type="ChEBI" id="CHEBI:137991"/>
        <dbReference type="EC" id="3.4.15.6"/>
    </reaction>
</comment>
<dbReference type="EC" id="3.4.15.6" evidence="4"/>
<name>A0ABW1PIL9_9FLAO</name>
<evidence type="ECO:0000313" key="10">
    <source>
        <dbReference type="Proteomes" id="UP001596287"/>
    </source>
</evidence>
<dbReference type="InterPro" id="IPR029062">
    <property type="entry name" value="Class_I_gatase-like"/>
</dbReference>
<reference evidence="10" key="1">
    <citation type="journal article" date="2019" name="Int. J. Syst. Evol. Microbiol.">
        <title>The Global Catalogue of Microorganisms (GCM) 10K type strain sequencing project: providing services to taxonomists for standard genome sequencing and annotation.</title>
        <authorList>
            <consortium name="The Broad Institute Genomics Platform"/>
            <consortium name="The Broad Institute Genome Sequencing Center for Infectious Disease"/>
            <person name="Wu L."/>
            <person name="Ma J."/>
        </authorList>
    </citation>
    <scope>NUCLEOTIDE SEQUENCE [LARGE SCALE GENOMIC DNA]</scope>
    <source>
        <strain evidence="10">CCUG 49679</strain>
    </source>
</reference>
<evidence type="ECO:0000256" key="2">
    <source>
        <dbReference type="ARBA" id="ARBA00002039"/>
    </source>
</evidence>
<comment type="similarity">
    <text evidence="3">Belongs to the peptidase S51 family.</text>
</comment>
<dbReference type="InterPro" id="IPR011811">
    <property type="entry name" value="Peptidase_S51_cyanophycinase"/>
</dbReference>
<evidence type="ECO:0000256" key="1">
    <source>
        <dbReference type="ARBA" id="ARBA00001092"/>
    </source>
</evidence>
<evidence type="ECO:0000256" key="4">
    <source>
        <dbReference type="ARBA" id="ARBA00013115"/>
    </source>
</evidence>
<evidence type="ECO:0000256" key="5">
    <source>
        <dbReference type="ARBA" id="ARBA00015719"/>
    </source>
</evidence>
<keyword evidence="6" id="KW-0645">Protease</keyword>
<accession>A0ABW1PIL9</accession>
<keyword evidence="10" id="KW-1185">Reference proteome</keyword>
<dbReference type="NCBIfam" id="TIGR02069">
    <property type="entry name" value="cyanophycinase"/>
    <property type="match status" value="1"/>
</dbReference>
<comment type="function">
    <text evidence="2">Exopeptidase that catalyzes the hydrolytic cleavage of multi-L-arginyl-poly-L-aspartic acid (cyanophycin; a water-insoluble reserve polymer) into aspartate-arginine dipeptides.</text>
</comment>
<evidence type="ECO:0000256" key="8">
    <source>
        <dbReference type="ARBA" id="ARBA00022825"/>
    </source>
</evidence>
<proteinExistence type="inferred from homology"/>
<organism evidence="9 10">
    <name type="scientific">Flavobacterium qiangtangense</name>
    <dbReference type="NCBI Taxonomy" id="1442595"/>
    <lineage>
        <taxon>Bacteria</taxon>
        <taxon>Pseudomonadati</taxon>
        <taxon>Bacteroidota</taxon>
        <taxon>Flavobacteriia</taxon>
        <taxon>Flavobacteriales</taxon>
        <taxon>Flavobacteriaceae</taxon>
        <taxon>Flavobacterium</taxon>
    </lineage>
</organism>
<evidence type="ECO:0000313" key="9">
    <source>
        <dbReference type="EMBL" id="MFC6095394.1"/>
    </source>
</evidence>
<evidence type="ECO:0000256" key="7">
    <source>
        <dbReference type="ARBA" id="ARBA00022801"/>
    </source>
</evidence>
<dbReference type="GO" id="GO:0004180">
    <property type="term" value="F:carboxypeptidase activity"/>
    <property type="evidence" value="ECO:0007669"/>
    <property type="project" value="UniProtKB-KW"/>
</dbReference>
<protein>
    <recommendedName>
        <fullName evidence="5">Cyanophycinase</fullName>
        <ecNumber evidence="4">3.4.15.6</ecNumber>
    </recommendedName>
</protein>
<dbReference type="CDD" id="cd03145">
    <property type="entry name" value="GAT1_cyanophycinase"/>
    <property type="match status" value="1"/>
</dbReference>
<dbReference type="Proteomes" id="UP001596287">
    <property type="component" value="Unassembled WGS sequence"/>
</dbReference>
<dbReference type="Pfam" id="PF03575">
    <property type="entry name" value="Peptidase_S51"/>
    <property type="match status" value="1"/>
</dbReference>
<sequence length="282" mass="30216">MTDIQPKGILVPVGGGEDKQQSKDVLCRIIAETGKADPAICLITLATDLPEEVAAAYKSAFDDLKITSLEVIHYDARREADSEQNLEKVRNCDMVLFSGGKQLKLGTLLGGTKLLSLIRERYFDEAEFVVAGTSAGAAAMSNTMIISGSSKHALIKGTLELTNGLDLINSVCIDTHFTQRARLGRLIQTVTCNPGILGLGVGEDTCVVIREGMLEVCGSGLVIIVDGKEIEYTDLPSIKDGDPITVEGIKVHVLGAGKKFSISERRLYHNWGKGIEPIATSS</sequence>
<keyword evidence="8" id="KW-0720">Serine protease</keyword>
<dbReference type="PANTHER" id="PTHR36175:SF1">
    <property type="entry name" value="CYANOPHYCINASE"/>
    <property type="match status" value="1"/>
</dbReference>
<dbReference type="SUPFAM" id="SSF52317">
    <property type="entry name" value="Class I glutamine amidotransferase-like"/>
    <property type="match status" value="1"/>
</dbReference>
<dbReference type="EMBL" id="JBHSQB010000003">
    <property type="protein sequence ID" value="MFC6095394.1"/>
    <property type="molecule type" value="Genomic_DNA"/>
</dbReference>
<dbReference type="GO" id="GO:0008241">
    <property type="term" value="F:peptidyl-dipeptidase activity"/>
    <property type="evidence" value="ECO:0007669"/>
    <property type="project" value="UniProtKB-EC"/>
</dbReference>